<evidence type="ECO:0000313" key="1">
    <source>
        <dbReference type="EMBL" id="GFO63608.1"/>
    </source>
</evidence>
<dbReference type="PROSITE" id="PS51257">
    <property type="entry name" value="PROKAR_LIPOPROTEIN"/>
    <property type="match status" value="1"/>
</dbReference>
<comment type="caution">
    <text evidence="1">The sequence shown here is derived from an EMBL/GenBank/DDBJ whole genome shotgun (WGS) entry which is preliminary data.</text>
</comment>
<organism evidence="1 2">
    <name type="scientific">Geomonas paludis</name>
    <dbReference type="NCBI Taxonomy" id="2740185"/>
    <lineage>
        <taxon>Bacteria</taxon>
        <taxon>Pseudomonadati</taxon>
        <taxon>Thermodesulfobacteriota</taxon>
        <taxon>Desulfuromonadia</taxon>
        <taxon>Geobacterales</taxon>
        <taxon>Geobacteraceae</taxon>
        <taxon>Geomonas</taxon>
    </lineage>
</organism>
<sequence>MRKLFGVVLVVAMLLMVVSCGKSEDAKNDRFRDWGVRGERKVRPAPSFLDGYENEFGDRQKRPGGVAK</sequence>
<evidence type="ECO:0008006" key="3">
    <source>
        <dbReference type="Google" id="ProtNLM"/>
    </source>
</evidence>
<dbReference type="Proteomes" id="UP000568888">
    <property type="component" value="Unassembled WGS sequence"/>
</dbReference>
<protein>
    <recommendedName>
        <fullName evidence="3">Lipoprotein</fullName>
    </recommendedName>
</protein>
<name>A0A6V8MTW4_9BACT</name>
<accession>A0A6V8MTW4</accession>
<proteinExistence type="predicted"/>
<dbReference type="AlphaFoldDB" id="A0A6V8MTW4"/>
<dbReference type="EMBL" id="BLXY01000002">
    <property type="protein sequence ID" value="GFO63608.1"/>
    <property type="molecule type" value="Genomic_DNA"/>
</dbReference>
<reference evidence="2" key="1">
    <citation type="submission" date="2020-06" db="EMBL/GenBank/DDBJ databases">
        <title>Draft genomic sequecing of Geomonas sp. Red736.</title>
        <authorList>
            <person name="Itoh H."/>
            <person name="Xu Z.X."/>
            <person name="Ushijima N."/>
            <person name="Masuda Y."/>
            <person name="Shiratori Y."/>
            <person name="Senoo K."/>
        </authorList>
    </citation>
    <scope>NUCLEOTIDE SEQUENCE [LARGE SCALE GENOMIC DNA]</scope>
    <source>
        <strain evidence="2">Red736</strain>
    </source>
</reference>
<gene>
    <name evidence="1" type="ORF">GMPD_15270</name>
</gene>
<evidence type="ECO:0000313" key="2">
    <source>
        <dbReference type="Proteomes" id="UP000568888"/>
    </source>
</evidence>